<proteinExistence type="predicted"/>
<dbReference type="EMBL" id="CAFBQV010000121">
    <property type="protein sequence ID" value="CAB5065528.1"/>
    <property type="molecule type" value="Genomic_DNA"/>
</dbReference>
<dbReference type="PANTHER" id="PTHR30388:SF4">
    <property type="entry name" value="MOLYBDENUM COFACTOR INSERTION CHAPERONE PAOD"/>
    <property type="match status" value="1"/>
</dbReference>
<dbReference type="Pfam" id="PF13478">
    <property type="entry name" value="XdhC_C"/>
    <property type="match status" value="1"/>
</dbReference>
<evidence type="ECO:0000259" key="1">
    <source>
        <dbReference type="Pfam" id="PF13478"/>
    </source>
</evidence>
<dbReference type="Gene3D" id="3.40.50.720">
    <property type="entry name" value="NAD(P)-binding Rossmann-like Domain"/>
    <property type="match status" value="1"/>
</dbReference>
<dbReference type="PANTHER" id="PTHR30388">
    <property type="entry name" value="ALDEHYDE OXIDOREDUCTASE MOLYBDENUM COFACTOR ASSEMBLY PROTEIN"/>
    <property type="match status" value="1"/>
</dbReference>
<dbReference type="InterPro" id="IPR052698">
    <property type="entry name" value="MoCofactor_Util/Proc"/>
</dbReference>
<dbReference type="InterPro" id="IPR027051">
    <property type="entry name" value="XdhC_Rossmann_dom"/>
</dbReference>
<name>A0A6J7UM84_9ZZZZ</name>
<feature type="domain" description="XdhC Rossmann" evidence="1">
    <location>
        <begin position="1"/>
        <end position="73"/>
    </location>
</feature>
<evidence type="ECO:0000313" key="2">
    <source>
        <dbReference type="EMBL" id="CAB5065528.1"/>
    </source>
</evidence>
<sequence>MHHNVEDAGRALSSALDSRVGYIGAVGSKQMQVTRANWLAYRGYSDISRIYGPAGLPIGAKSPSEIAISILAEAMAAIHRQKPA</sequence>
<organism evidence="2">
    <name type="scientific">freshwater metagenome</name>
    <dbReference type="NCBI Taxonomy" id="449393"/>
    <lineage>
        <taxon>unclassified sequences</taxon>
        <taxon>metagenomes</taxon>
        <taxon>ecological metagenomes</taxon>
    </lineage>
</organism>
<gene>
    <name evidence="2" type="ORF">UFOPK4345_00826</name>
</gene>
<reference evidence="2" key="1">
    <citation type="submission" date="2020-05" db="EMBL/GenBank/DDBJ databases">
        <authorList>
            <person name="Chiriac C."/>
            <person name="Salcher M."/>
            <person name="Ghai R."/>
            <person name="Kavagutti S V."/>
        </authorList>
    </citation>
    <scope>NUCLEOTIDE SEQUENCE</scope>
</reference>
<protein>
    <submittedName>
        <fullName evidence="2">Unannotated protein</fullName>
    </submittedName>
</protein>
<dbReference type="AlphaFoldDB" id="A0A6J7UM84"/>
<accession>A0A6J7UM84</accession>